<dbReference type="AlphaFoldDB" id="A0A8H6CEN2"/>
<evidence type="ECO:0000313" key="2">
    <source>
        <dbReference type="Proteomes" id="UP000593566"/>
    </source>
</evidence>
<evidence type="ECO:0000313" key="1">
    <source>
        <dbReference type="EMBL" id="KAF6222044.1"/>
    </source>
</evidence>
<dbReference type="EMBL" id="JACCJB010000012">
    <property type="protein sequence ID" value="KAF6222044.1"/>
    <property type="molecule type" value="Genomic_DNA"/>
</dbReference>
<dbReference type="GeneID" id="59329546"/>
<sequence length="127" mass="13018">MYIIKNKYPNSLAFIRLASDPDFVGLVVADVNGDGKVLEGDAAWLAVAAGLLGLTVLDRAEEEAATEVAAAGASGVSAAPESPPDAASFALCEGRVVRPVHMAITDSAARAAITTEAIGRLDKLLPE</sequence>
<keyword evidence="2" id="KW-1185">Reference proteome</keyword>
<comment type="caution">
    <text evidence="1">The sequence shown here is derived from an EMBL/GenBank/DDBJ whole genome shotgun (WGS) entry which is preliminary data.</text>
</comment>
<gene>
    <name evidence="1" type="ORF">HO133_001130</name>
</gene>
<reference evidence="1 2" key="1">
    <citation type="journal article" date="2020" name="Genomics">
        <title>Complete, high-quality genomes from long-read metagenomic sequencing of two wolf lichen thalli reveals enigmatic genome architecture.</title>
        <authorList>
            <person name="McKenzie S.K."/>
            <person name="Walston R.F."/>
            <person name="Allen J.L."/>
        </authorList>
    </citation>
    <scope>NUCLEOTIDE SEQUENCE [LARGE SCALE GENOMIC DNA]</scope>
    <source>
        <strain evidence="1">WasteWater1</strain>
    </source>
</reference>
<protein>
    <submittedName>
        <fullName evidence="1">Uncharacterized protein</fullName>
    </submittedName>
</protein>
<name>A0A8H6CEN2_9LECA</name>
<accession>A0A8H6CEN2</accession>
<dbReference type="Proteomes" id="UP000593566">
    <property type="component" value="Unassembled WGS sequence"/>
</dbReference>
<proteinExistence type="predicted"/>
<dbReference type="RefSeq" id="XP_037151479.1">
    <property type="nucleotide sequence ID" value="XM_037292060.1"/>
</dbReference>
<organism evidence="1 2">
    <name type="scientific">Letharia lupina</name>
    <dbReference type="NCBI Taxonomy" id="560253"/>
    <lineage>
        <taxon>Eukaryota</taxon>
        <taxon>Fungi</taxon>
        <taxon>Dikarya</taxon>
        <taxon>Ascomycota</taxon>
        <taxon>Pezizomycotina</taxon>
        <taxon>Lecanoromycetes</taxon>
        <taxon>OSLEUM clade</taxon>
        <taxon>Lecanoromycetidae</taxon>
        <taxon>Lecanorales</taxon>
        <taxon>Lecanorineae</taxon>
        <taxon>Parmeliaceae</taxon>
        <taxon>Letharia</taxon>
    </lineage>
</organism>